<name>A0A0J8ABT8_9SPHN</name>
<feature type="domain" description="N-acetyltransferase" evidence="3">
    <location>
        <begin position="3"/>
        <end position="154"/>
    </location>
</feature>
<dbReference type="PROSITE" id="PS51186">
    <property type="entry name" value="GNAT"/>
    <property type="match status" value="1"/>
</dbReference>
<evidence type="ECO:0000256" key="2">
    <source>
        <dbReference type="ARBA" id="ARBA00023315"/>
    </source>
</evidence>
<reference evidence="4 5" key="1">
    <citation type="journal article" date="2015" name="G3 (Bethesda)">
        <title>Insights into Ongoing Evolution of the Hexachlorocyclohexane Catabolic Pathway from Comparative Genomics of Ten Sphingomonadaceae Strains.</title>
        <authorList>
            <person name="Pearce S.L."/>
            <person name="Oakeshott J.G."/>
            <person name="Pandey G."/>
        </authorList>
    </citation>
    <scope>NUCLEOTIDE SEQUENCE [LARGE SCALE GENOMIC DNA]</scope>
    <source>
        <strain evidence="4 5">LL02</strain>
    </source>
</reference>
<dbReference type="InterPro" id="IPR016181">
    <property type="entry name" value="Acyl_CoA_acyltransferase"/>
</dbReference>
<evidence type="ECO:0000313" key="5">
    <source>
        <dbReference type="Proteomes" id="UP000052268"/>
    </source>
</evidence>
<dbReference type="PATRIC" id="fig|1114963.3.peg.3655"/>
<evidence type="ECO:0000259" key="3">
    <source>
        <dbReference type="PROSITE" id="PS51186"/>
    </source>
</evidence>
<accession>A0A0J8ABT8</accession>
<dbReference type="PANTHER" id="PTHR43877">
    <property type="entry name" value="AMINOALKYLPHOSPHONATE N-ACETYLTRANSFERASE-RELATED-RELATED"/>
    <property type="match status" value="1"/>
</dbReference>
<dbReference type="RefSeq" id="WP_059152700.1">
    <property type="nucleotide sequence ID" value="NZ_KQ130456.1"/>
</dbReference>
<comment type="caution">
    <text evidence="4">The sequence shown here is derived from an EMBL/GenBank/DDBJ whole genome shotgun (WGS) entry which is preliminary data.</text>
</comment>
<sequence>MIANLRIVPDDLSGEGVLALLQLHLDEMRQWSPPESVHAMPAARLRQPDVAFFSAWDGETLAGCGAIKHLGDDHGELKSMRAAPAYRGRGVGKAILARLLAEARGRGYTRVSLETGRPAAFQPAQDLYRAHGFAECPPFGDYVADGFSMCMNLQL</sequence>
<dbReference type="Proteomes" id="UP000052268">
    <property type="component" value="Unassembled WGS sequence"/>
</dbReference>
<keyword evidence="5" id="KW-1185">Reference proteome</keyword>
<evidence type="ECO:0000313" key="4">
    <source>
        <dbReference type="EMBL" id="KMS52620.1"/>
    </source>
</evidence>
<dbReference type="AlphaFoldDB" id="A0A0J8ABT8"/>
<protein>
    <submittedName>
        <fullName evidence="4">N-acetyltransferase</fullName>
    </submittedName>
</protein>
<keyword evidence="1 4" id="KW-0808">Transferase</keyword>
<dbReference type="PANTHER" id="PTHR43877:SF5">
    <property type="entry name" value="BLL8307 PROTEIN"/>
    <property type="match status" value="1"/>
</dbReference>
<dbReference type="InterPro" id="IPR050832">
    <property type="entry name" value="Bact_Acetyltransf"/>
</dbReference>
<evidence type="ECO:0000256" key="1">
    <source>
        <dbReference type="ARBA" id="ARBA00022679"/>
    </source>
</evidence>
<dbReference type="Pfam" id="PF00583">
    <property type="entry name" value="Acetyltransf_1"/>
    <property type="match status" value="1"/>
</dbReference>
<gene>
    <name evidence="4" type="ORF">V474_24005</name>
</gene>
<dbReference type="CDD" id="cd04301">
    <property type="entry name" value="NAT_SF"/>
    <property type="match status" value="1"/>
</dbReference>
<proteinExistence type="predicted"/>
<keyword evidence="2" id="KW-0012">Acyltransferase</keyword>
<dbReference type="InterPro" id="IPR000182">
    <property type="entry name" value="GNAT_dom"/>
</dbReference>
<organism evidence="4 5">
    <name type="scientific">Novosphingobium barchaimii LL02</name>
    <dbReference type="NCBI Taxonomy" id="1114963"/>
    <lineage>
        <taxon>Bacteria</taxon>
        <taxon>Pseudomonadati</taxon>
        <taxon>Pseudomonadota</taxon>
        <taxon>Alphaproteobacteria</taxon>
        <taxon>Sphingomonadales</taxon>
        <taxon>Sphingomonadaceae</taxon>
        <taxon>Novosphingobium</taxon>
    </lineage>
</organism>
<dbReference type="GO" id="GO:0016747">
    <property type="term" value="F:acyltransferase activity, transferring groups other than amino-acyl groups"/>
    <property type="evidence" value="ECO:0007669"/>
    <property type="project" value="InterPro"/>
</dbReference>
<dbReference type="SUPFAM" id="SSF55729">
    <property type="entry name" value="Acyl-CoA N-acyltransferases (Nat)"/>
    <property type="match status" value="1"/>
</dbReference>
<dbReference type="OrthoDB" id="9803233at2"/>
<dbReference type="EMBL" id="JACU01000008">
    <property type="protein sequence ID" value="KMS52620.1"/>
    <property type="molecule type" value="Genomic_DNA"/>
</dbReference>
<dbReference type="Gene3D" id="3.40.630.30">
    <property type="match status" value="1"/>
</dbReference>